<dbReference type="OrthoDB" id="10267235at2759"/>
<dbReference type="Gene3D" id="3.30.200.20">
    <property type="entry name" value="Phosphorylase Kinase, domain 1"/>
    <property type="match status" value="1"/>
</dbReference>
<dbReference type="Gene3D" id="3.90.1200.10">
    <property type="match status" value="1"/>
</dbReference>
<gene>
    <name evidence="3" type="ORF">EHS24_002171</name>
</gene>
<comment type="similarity">
    <text evidence="1">Belongs to the choline/ethanolamine kinase family.</text>
</comment>
<protein>
    <recommendedName>
        <fullName evidence="5">Choline kinase N-terminal domain-containing protein</fullName>
    </recommendedName>
</protein>
<dbReference type="GO" id="GO:0006646">
    <property type="term" value="P:phosphatidylethanolamine biosynthetic process"/>
    <property type="evidence" value="ECO:0007669"/>
    <property type="project" value="TreeGrafter"/>
</dbReference>
<dbReference type="Pfam" id="PF01633">
    <property type="entry name" value="Choline_kinase"/>
    <property type="match status" value="1"/>
</dbReference>
<dbReference type="InterPro" id="IPR011009">
    <property type="entry name" value="Kinase-like_dom_sf"/>
</dbReference>
<feature type="region of interest" description="Disordered" evidence="2">
    <location>
        <begin position="21"/>
        <end position="47"/>
    </location>
</feature>
<comment type="caution">
    <text evidence="3">The sequence shown here is derived from an EMBL/GenBank/DDBJ whole genome shotgun (WGS) entry which is preliminary data.</text>
</comment>
<dbReference type="RefSeq" id="XP_028473593.1">
    <property type="nucleotide sequence ID" value="XM_028617915.1"/>
</dbReference>
<proteinExistence type="inferred from homology"/>
<evidence type="ECO:0000256" key="2">
    <source>
        <dbReference type="SAM" id="MobiDB-lite"/>
    </source>
</evidence>
<dbReference type="SUPFAM" id="SSF56112">
    <property type="entry name" value="Protein kinase-like (PK-like)"/>
    <property type="match status" value="1"/>
</dbReference>
<name>A0A427XHY7_9TREE</name>
<dbReference type="CDD" id="cd05157">
    <property type="entry name" value="ETNK_euk"/>
    <property type="match status" value="1"/>
</dbReference>
<dbReference type="PANTHER" id="PTHR22603">
    <property type="entry name" value="CHOLINE/ETHANOALAMINE KINASE"/>
    <property type="match status" value="1"/>
</dbReference>
<dbReference type="Proteomes" id="UP000279236">
    <property type="component" value="Unassembled WGS sequence"/>
</dbReference>
<accession>A0A427XHY7</accession>
<keyword evidence="4" id="KW-1185">Reference proteome</keyword>
<evidence type="ECO:0000313" key="4">
    <source>
        <dbReference type="Proteomes" id="UP000279236"/>
    </source>
</evidence>
<dbReference type="GO" id="GO:0004103">
    <property type="term" value="F:choline kinase activity"/>
    <property type="evidence" value="ECO:0007669"/>
    <property type="project" value="TreeGrafter"/>
</dbReference>
<evidence type="ECO:0000256" key="1">
    <source>
        <dbReference type="ARBA" id="ARBA00038211"/>
    </source>
</evidence>
<sequence length="501" mass="56551">MVVTPDHRALDATAPLSPLLLAHPSPRVGPQGAAGTPPSGPPLLRKNSTGSFSKLSEFWLDGTPSAPGTPWEEAKGGELQLPTVALSIDAGEWRHPVFKTKVLSILRRLNVPLWTHRSLTPSSIHLQKVSGAMTNAVFFVTFNPNPMPTSPSMSPLLTPTMPPTDPDNPPALLENQYPPTLLLRIYGPSSDMLISRDEELRILHVLSTTYGLGPRVYGTFLNGRVEQFFPSRALTAAELRVPEIAHGIGRRMRELHSVDLRMLGYSEARDGQPMVWRSISEWIPLANEVLNTLASINGNWEVWVEKYQLHKLRDQVEAYRKFVMEDENRGKGVYGNLLLLDAEVPKGVPPHHKYIVIDFEYAAPNCRGYDIANHFNEWCADYHHDTRSHSLKDHYGYPTLEQRMDWYRAYLSIEMSAGEQKLGKRAEVAQDRVDKLEREVRLWSPASSAFWSVWGIISAEDMIHKMTEDPEFVPEFDYLGYAMERVEMFRQEAAELGVPLP</sequence>
<dbReference type="GeneID" id="39586714"/>
<dbReference type="AlphaFoldDB" id="A0A427XHY7"/>
<organism evidence="3 4">
    <name type="scientific">Apiotrichum porosum</name>
    <dbReference type="NCBI Taxonomy" id="105984"/>
    <lineage>
        <taxon>Eukaryota</taxon>
        <taxon>Fungi</taxon>
        <taxon>Dikarya</taxon>
        <taxon>Basidiomycota</taxon>
        <taxon>Agaricomycotina</taxon>
        <taxon>Tremellomycetes</taxon>
        <taxon>Trichosporonales</taxon>
        <taxon>Trichosporonaceae</taxon>
        <taxon>Apiotrichum</taxon>
    </lineage>
</organism>
<dbReference type="STRING" id="105984.A0A427XHY7"/>
<reference evidence="3 4" key="1">
    <citation type="submission" date="2018-11" db="EMBL/GenBank/DDBJ databases">
        <title>Genome sequence of Apiotrichum porosum DSM 27194.</title>
        <authorList>
            <person name="Aliyu H."/>
            <person name="Gorte O."/>
            <person name="Ochsenreither K."/>
        </authorList>
    </citation>
    <scope>NUCLEOTIDE SEQUENCE [LARGE SCALE GENOMIC DNA]</scope>
    <source>
        <strain evidence="3 4">DSM 27194</strain>
    </source>
</reference>
<dbReference type="GO" id="GO:0005737">
    <property type="term" value="C:cytoplasm"/>
    <property type="evidence" value="ECO:0007669"/>
    <property type="project" value="TreeGrafter"/>
</dbReference>
<dbReference type="EMBL" id="RSCE01000012">
    <property type="protein sequence ID" value="RSH78446.1"/>
    <property type="molecule type" value="Genomic_DNA"/>
</dbReference>
<dbReference type="GO" id="GO:0004305">
    <property type="term" value="F:ethanolamine kinase activity"/>
    <property type="evidence" value="ECO:0007669"/>
    <property type="project" value="TreeGrafter"/>
</dbReference>
<evidence type="ECO:0008006" key="5">
    <source>
        <dbReference type="Google" id="ProtNLM"/>
    </source>
</evidence>
<evidence type="ECO:0000313" key="3">
    <source>
        <dbReference type="EMBL" id="RSH78446.1"/>
    </source>
</evidence>
<dbReference type="PANTHER" id="PTHR22603:SF93">
    <property type="entry name" value="RE24176P"/>
    <property type="match status" value="1"/>
</dbReference>